<feature type="region of interest" description="Disordered" evidence="4">
    <location>
        <begin position="103"/>
        <end position="166"/>
    </location>
</feature>
<keyword evidence="3" id="KW-0349">Heme</keyword>
<accession>A0A9W6BZN2</accession>
<sequence>MGDHDNRVATRADIHVVPYFRACCLLKACASLLRMPPRALATALAYLHQWRRSDAVGDLADDAVMAACLFLATKVEEAATSNNHLLNVVKLVGHLEREQRLAEGQWQKLETGSPADTQHGRGMDMGADAGEDGELEAEDPEARRQRQSGRSTSASDDGDGDRSGTGAAAAAAAAAAALLMLPRPTPANPAALALPLRAAVLRCEVLVGAEYYAAKQAMLDAEQRLLRALQFRVTVRQPHSLLLNAARCLRMPAGVQRLALAILNDLWAYTDLCLLLQVCGSPPEGEAPVGELGGGGGGGGGGGRVEGVEAVLAVLEAAARLSGWEVRVPTHARDAGLCWWQLLGMARDERGMGELVTAVMEACAACHNVASSWLASEDAAVGEAVEGAGGRVAEQGGRRGGEL</sequence>
<proteinExistence type="predicted"/>
<protein>
    <recommendedName>
        <fullName evidence="5">Cytochrome c domain-containing protein</fullName>
    </recommendedName>
</protein>
<keyword evidence="7" id="KW-1185">Reference proteome</keyword>
<evidence type="ECO:0000256" key="2">
    <source>
        <dbReference type="ARBA" id="ARBA00023004"/>
    </source>
</evidence>
<feature type="compositionally biased region" description="Acidic residues" evidence="4">
    <location>
        <begin position="129"/>
        <end position="139"/>
    </location>
</feature>
<dbReference type="EMBL" id="BRXU01000043">
    <property type="protein sequence ID" value="GLC61217.1"/>
    <property type="molecule type" value="Genomic_DNA"/>
</dbReference>
<evidence type="ECO:0000313" key="7">
    <source>
        <dbReference type="Proteomes" id="UP001165080"/>
    </source>
</evidence>
<name>A0A9W6BZN2_9CHLO</name>
<dbReference type="PANTHER" id="PTHR10026">
    <property type="entry name" value="CYCLIN"/>
    <property type="match status" value="1"/>
</dbReference>
<dbReference type="InterPro" id="IPR043198">
    <property type="entry name" value="Cyclin/Ssn8"/>
</dbReference>
<dbReference type="GO" id="GO:0020037">
    <property type="term" value="F:heme binding"/>
    <property type="evidence" value="ECO:0007669"/>
    <property type="project" value="InterPro"/>
</dbReference>
<comment type="caution">
    <text evidence="6">The sequence shown here is derived from an EMBL/GenBank/DDBJ whole genome shotgun (WGS) entry which is preliminary data.</text>
</comment>
<dbReference type="Proteomes" id="UP001165080">
    <property type="component" value="Unassembled WGS sequence"/>
</dbReference>
<dbReference type="Gene3D" id="1.10.472.10">
    <property type="entry name" value="Cyclin-like"/>
    <property type="match status" value="3"/>
</dbReference>
<dbReference type="InterPro" id="IPR009056">
    <property type="entry name" value="Cyt_c-like_dom"/>
</dbReference>
<dbReference type="GO" id="GO:0006357">
    <property type="term" value="P:regulation of transcription by RNA polymerase II"/>
    <property type="evidence" value="ECO:0007669"/>
    <property type="project" value="InterPro"/>
</dbReference>
<reference evidence="6 7" key="1">
    <citation type="journal article" date="2023" name="Commun. Biol.">
        <title>Reorganization of the ancestral sex-determining regions during the evolution of trioecy in Pleodorina starrii.</title>
        <authorList>
            <person name="Takahashi K."/>
            <person name="Suzuki S."/>
            <person name="Kawai-Toyooka H."/>
            <person name="Yamamoto K."/>
            <person name="Hamaji T."/>
            <person name="Ootsuki R."/>
            <person name="Yamaguchi H."/>
            <person name="Kawachi M."/>
            <person name="Higashiyama T."/>
            <person name="Nozaki H."/>
        </authorList>
    </citation>
    <scope>NUCLEOTIDE SEQUENCE [LARGE SCALE GENOMIC DNA]</scope>
    <source>
        <strain evidence="6 7">NIES-4479</strain>
    </source>
</reference>
<keyword evidence="1 3" id="KW-0479">Metal-binding</keyword>
<dbReference type="InterPro" id="IPR036915">
    <property type="entry name" value="Cyclin-like_sf"/>
</dbReference>
<evidence type="ECO:0000256" key="1">
    <source>
        <dbReference type="ARBA" id="ARBA00022723"/>
    </source>
</evidence>
<gene>
    <name evidence="6" type="primary">PLEST009336</name>
    <name evidence="6" type="ORF">PLESTB_001732100</name>
</gene>
<dbReference type="AlphaFoldDB" id="A0A9W6BZN2"/>
<dbReference type="SUPFAM" id="SSF47954">
    <property type="entry name" value="Cyclin-like"/>
    <property type="match status" value="1"/>
</dbReference>
<dbReference type="GO" id="GO:0016538">
    <property type="term" value="F:cyclin-dependent protein serine/threonine kinase regulator activity"/>
    <property type="evidence" value="ECO:0007669"/>
    <property type="project" value="InterPro"/>
</dbReference>
<evidence type="ECO:0000256" key="4">
    <source>
        <dbReference type="SAM" id="MobiDB-lite"/>
    </source>
</evidence>
<feature type="domain" description="Cytochrome c" evidence="5">
    <location>
        <begin position="348"/>
        <end position="403"/>
    </location>
</feature>
<keyword evidence="2 3" id="KW-0408">Iron</keyword>
<organism evidence="6 7">
    <name type="scientific">Pleodorina starrii</name>
    <dbReference type="NCBI Taxonomy" id="330485"/>
    <lineage>
        <taxon>Eukaryota</taxon>
        <taxon>Viridiplantae</taxon>
        <taxon>Chlorophyta</taxon>
        <taxon>core chlorophytes</taxon>
        <taxon>Chlorophyceae</taxon>
        <taxon>CS clade</taxon>
        <taxon>Chlamydomonadales</taxon>
        <taxon>Volvocaceae</taxon>
        <taxon>Pleodorina</taxon>
    </lineage>
</organism>
<evidence type="ECO:0000259" key="5">
    <source>
        <dbReference type="PROSITE" id="PS51007"/>
    </source>
</evidence>
<dbReference type="GO" id="GO:0046872">
    <property type="term" value="F:metal ion binding"/>
    <property type="evidence" value="ECO:0007669"/>
    <property type="project" value="UniProtKB-KW"/>
</dbReference>
<dbReference type="GO" id="GO:0009055">
    <property type="term" value="F:electron transfer activity"/>
    <property type="evidence" value="ECO:0007669"/>
    <property type="project" value="InterPro"/>
</dbReference>
<dbReference type="PROSITE" id="PS51007">
    <property type="entry name" value="CYTC"/>
    <property type="match status" value="1"/>
</dbReference>
<evidence type="ECO:0000313" key="6">
    <source>
        <dbReference type="EMBL" id="GLC61217.1"/>
    </source>
</evidence>
<evidence type="ECO:0000256" key="3">
    <source>
        <dbReference type="PROSITE-ProRule" id="PRU00433"/>
    </source>
</evidence>